<gene>
    <name evidence="3" type="primary">embR</name>
    <name evidence="3" type="ORF">Poly41_02800</name>
</gene>
<dbReference type="InterPro" id="IPR008984">
    <property type="entry name" value="SMAD_FHA_dom_sf"/>
</dbReference>
<dbReference type="Pfam" id="PF00498">
    <property type="entry name" value="FHA"/>
    <property type="match status" value="1"/>
</dbReference>
<feature type="region of interest" description="Disordered" evidence="1">
    <location>
        <begin position="150"/>
        <end position="228"/>
    </location>
</feature>
<dbReference type="AlphaFoldDB" id="A0A5C6E0G5"/>
<dbReference type="OrthoDB" id="283378at2"/>
<dbReference type="RefSeq" id="WP_146524128.1">
    <property type="nucleotide sequence ID" value="NZ_SJPV01000001.1"/>
</dbReference>
<dbReference type="CDD" id="cd00060">
    <property type="entry name" value="FHA"/>
    <property type="match status" value="1"/>
</dbReference>
<organism evidence="3 4">
    <name type="scientific">Novipirellula artificiosorum</name>
    <dbReference type="NCBI Taxonomy" id="2528016"/>
    <lineage>
        <taxon>Bacteria</taxon>
        <taxon>Pseudomonadati</taxon>
        <taxon>Planctomycetota</taxon>
        <taxon>Planctomycetia</taxon>
        <taxon>Pirellulales</taxon>
        <taxon>Pirellulaceae</taxon>
        <taxon>Novipirellula</taxon>
    </lineage>
</organism>
<reference evidence="3 4" key="1">
    <citation type="submission" date="2019-02" db="EMBL/GenBank/DDBJ databases">
        <title>Deep-cultivation of Planctomycetes and their phenomic and genomic characterization uncovers novel biology.</title>
        <authorList>
            <person name="Wiegand S."/>
            <person name="Jogler M."/>
            <person name="Boedeker C."/>
            <person name="Pinto D."/>
            <person name="Vollmers J."/>
            <person name="Rivas-Marin E."/>
            <person name="Kohn T."/>
            <person name="Peeters S.H."/>
            <person name="Heuer A."/>
            <person name="Rast P."/>
            <person name="Oberbeckmann S."/>
            <person name="Bunk B."/>
            <person name="Jeske O."/>
            <person name="Meyerdierks A."/>
            <person name="Storesund J.E."/>
            <person name="Kallscheuer N."/>
            <person name="Luecker S."/>
            <person name="Lage O.M."/>
            <person name="Pohl T."/>
            <person name="Merkel B.J."/>
            <person name="Hornburger P."/>
            <person name="Mueller R.-W."/>
            <person name="Bruemmer F."/>
            <person name="Labrenz M."/>
            <person name="Spormann A.M."/>
            <person name="Op Den Camp H."/>
            <person name="Overmann J."/>
            <person name="Amann R."/>
            <person name="Jetten M.S.M."/>
            <person name="Mascher T."/>
            <person name="Medema M.H."/>
            <person name="Devos D.P."/>
            <person name="Kaster A.-K."/>
            <person name="Ovreas L."/>
            <person name="Rohde M."/>
            <person name="Galperin M.Y."/>
            <person name="Jogler C."/>
        </authorList>
    </citation>
    <scope>NUCLEOTIDE SEQUENCE [LARGE SCALE GENOMIC DNA]</scope>
    <source>
        <strain evidence="3 4">Poly41</strain>
    </source>
</reference>
<dbReference type="InterPro" id="IPR000253">
    <property type="entry name" value="FHA_dom"/>
</dbReference>
<feature type="domain" description="FHA" evidence="2">
    <location>
        <begin position="24"/>
        <end position="73"/>
    </location>
</feature>
<feature type="compositionally biased region" description="Basic and acidic residues" evidence="1">
    <location>
        <begin position="150"/>
        <end position="170"/>
    </location>
</feature>
<feature type="region of interest" description="Disordered" evidence="1">
    <location>
        <begin position="108"/>
        <end position="128"/>
    </location>
</feature>
<evidence type="ECO:0000313" key="3">
    <source>
        <dbReference type="EMBL" id="TWU41984.1"/>
    </source>
</evidence>
<dbReference type="EMBL" id="SJPV01000001">
    <property type="protein sequence ID" value="TWU41984.1"/>
    <property type="molecule type" value="Genomic_DNA"/>
</dbReference>
<name>A0A5C6E0G5_9BACT</name>
<feature type="compositionally biased region" description="Basic and acidic residues" evidence="1">
    <location>
        <begin position="203"/>
        <end position="222"/>
    </location>
</feature>
<dbReference type="Gene3D" id="2.60.200.20">
    <property type="match status" value="1"/>
</dbReference>
<sequence>MQVKLKVLTGSHAGKEIAVASEKFLVGRSDSCQLRPKSESVSRKHCIIVLKDGRVLIQDLKSRNGTFVNEKRLPVGKAKVLKPGDHLKIGKLEFELQIEHGLHAAKKPEVKGVSDAAERTVEAGSHDSRFEEVDVSSWLDEADQIDRVRKVSDPETRQLKLDSAEEEGKSGSDSTELSVGDSGTDEHKRKPPEKKQKPGKLPEGMKKMMRENSRDAADDALKRFFSGR</sequence>
<feature type="compositionally biased region" description="Basic and acidic residues" evidence="1">
    <location>
        <begin position="184"/>
        <end position="196"/>
    </location>
</feature>
<evidence type="ECO:0000259" key="2">
    <source>
        <dbReference type="PROSITE" id="PS50006"/>
    </source>
</evidence>
<dbReference type="SMART" id="SM00240">
    <property type="entry name" value="FHA"/>
    <property type="match status" value="1"/>
</dbReference>
<keyword evidence="4" id="KW-1185">Reference proteome</keyword>
<dbReference type="PROSITE" id="PS50006">
    <property type="entry name" value="FHA_DOMAIN"/>
    <property type="match status" value="1"/>
</dbReference>
<protein>
    <submittedName>
        <fullName evidence="3">Transcriptional regulatory protein EmbR</fullName>
    </submittedName>
</protein>
<comment type="caution">
    <text evidence="3">The sequence shown here is derived from an EMBL/GenBank/DDBJ whole genome shotgun (WGS) entry which is preliminary data.</text>
</comment>
<dbReference type="SUPFAM" id="SSF49879">
    <property type="entry name" value="SMAD/FHA domain"/>
    <property type="match status" value="1"/>
</dbReference>
<evidence type="ECO:0000313" key="4">
    <source>
        <dbReference type="Proteomes" id="UP000319143"/>
    </source>
</evidence>
<dbReference type="PANTHER" id="PTHR23308">
    <property type="entry name" value="NUCLEAR INHIBITOR OF PROTEIN PHOSPHATASE-1"/>
    <property type="match status" value="1"/>
</dbReference>
<accession>A0A5C6E0G5</accession>
<dbReference type="Proteomes" id="UP000319143">
    <property type="component" value="Unassembled WGS sequence"/>
</dbReference>
<evidence type="ECO:0000256" key="1">
    <source>
        <dbReference type="SAM" id="MobiDB-lite"/>
    </source>
</evidence>
<proteinExistence type="predicted"/>
<dbReference type="InterPro" id="IPR050923">
    <property type="entry name" value="Cell_Proc_Reg/RNA_Proc"/>
</dbReference>